<dbReference type="GO" id="GO:0004519">
    <property type="term" value="F:endonuclease activity"/>
    <property type="evidence" value="ECO:0007669"/>
    <property type="project" value="UniProtKB-KW"/>
</dbReference>
<dbReference type="PANTHER" id="PTHR38590:SF1">
    <property type="entry name" value="BLL0828 PROTEIN"/>
    <property type="match status" value="1"/>
</dbReference>
<gene>
    <name evidence="2" type="ORF">ACFFVF_17505</name>
</gene>
<keyword evidence="2" id="KW-0540">Nuclease</keyword>
<dbReference type="SUPFAM" id="SSF52980">
    <property type="entry name" value="Restriction endonuclease-like"/>
    <property type="match status" value="1"/>
</dbReference>
<dbReference type="InterPro" id="IPR047216">
    <property type="entry name" value="Endonuclease_DUF559_bact"/>
</dbReference>
<feature type="domain" description="DUF559" evidence="1">
    <location>
        <begin position="27"/>
        <end position="130"/>
    </location>
</feature>
<reference evidence="2 3" key="1">
    <citation type="submission" date="2024-09" db="EMBL/GenBank/DDBJ databases">
        <authorList>
            <person name="Sun Q."/>
            <person name="Mori K."/>
        </authorList>
    </citation>
    <scope>NUCLEOTIDE SEQUENCE [LARGE SCALE GENOMIC DNA]</scope>
    <source>
        <strain evidence="2 3">CECT 7955</strain>
    </source>
</reference>
<dbReference type="PANTHER" id="PTHR38590">
    <property type="entry name" value="BLL0828 PROTEIN"/>
    <property type="match status" value="1"/>
</dbReference>
<comment type="caution">
    <text evidence="2">The sequence shown here is derived from an EMBL/GenBank/DDBJ whole genome shotgun (WGS) entry which is preliminary data.</text>
</comment>
<dbReference type="InterPro" id="IPR007569">
    <property type="entry name" value="DUF559"/>
</dbReference>
<dbReference type="InterPro" id="IPR011335">
    <property type="entry name" value="Restrct_endonuc-II-like"/>
</dbReference>
<evidence type="ECO:0000313" key="3">
    <source>
        <dbReference type="Proteomes" id="UP001589607"/>
    </source>
</evidence>
<dbReference type="Gene3D" id="3.40.960.10">
    <property type="entry name" value="VSR Endonuclease"/>
    <property type="match status" value="1"/>
</dbReference>
<keyword evidence="2" id="KW-0378">Hydrolase</keyword>
<name>A0ABV5GSS6_9FLAO</name>
<evidence type="ECO:0000313" key="2">
    <source>
        <dbReference type="EMBL" id="MFB9098309.1"/>
    </source>
</evidence>
<dbReference type="Proteomes" id="UP001589607">
    <property type="component" value="Unassembled WGS sequence"/>
</dbReference>
<dbReference type="Pfam" id="PF04480">
    <property type="entry name" value="DUF559"/>
    <property type="match status" value="1"/>
</dbReference>
<organism evidence="2 3">
    <name type="scientific">Flavobacterium jumunjinense</name>
    <dbReference type="NCBI Taxonomy" id="998845"/>
    <lineage>
        <taxon>Bacteria</taxon>
        <taxon>Pseudomonadati</taxon>
        <taxon>Bacteroidota</taxon>
        <taxon>Flavobacteriia</taxon>
        <taxon>Flavobacteriales</taxon>
        <taxon>Flavobacteriaceae</taxon>
        <taxon>Flavobacterium</taxon>
    </lineage>
</organism>
<proteinExistence type="predicted"/>
<dbReference type="RefSeq" id="WP_236457719.1">
    <property type="nucleotide sequence ID" value="NZ_CP091285.1"/>
</dbReference>
<accession>A0ABV5GSS6</accession>
<sequence>MQTKITAKINDKSIKENVLKLPYNPELKNRAKSLRKGYNFAEVVFWKQVRNKSFWGIDFDRQKITGNYIVDFYIKKLGLVIEIDGESHNNKETYDLKRENYMLSQGVLIFKTTNFRILHDLDNVMKELEHFIIEKYGCN</sequence>
<protein>
    <submittedName>
        <fullName evidence="2">Endonuclease domain-containing protein</fullName>
    </submittedName>
</protein>
<keyword evidence="2" id="KW-0255">Endonuclease</keyword>
<dbReference type="CDD" id="cd01038">
    <property type="entry name" value="Endonuclease_DUF559"/>
    <property type="match status" value="1"/>
</dbReference>
<keyword evidence="3" id="KW-1185">Reference proteome</keyword>
<evidence type="ECO:0000259" key="1">
    <source>
        <dbReference type="Pfam" id="PF04480"/>
    </source>
</evidence>
<dbReference type="EMBL" id="JBHMEY010000075">
    <property type="protein sequence ID" value="MFB9098309.1"/>
    <property type="molecule type" value="Genomic_DNA"/>
</dbReference>